<accession>A0A1V0SC34</accession>
<dbReference type="InterPro" id="IPR036236">
    <property type="entry name" value="Znf_C2H2_sf"/>
</dbReference>
<dbReference type="Gene3D" id="3.30.160.60">
    <property type="entry name" value="Classic Zinc Finger"/>
    <property type="match status" value="1"/>
</dbReference>
<gene>
    <name evidence="4" type="ORF">Catovirus_2_208</name>
</gene>
<keyword evidence="1" id="KW-0863">Zinc-finger</keyword>
<keyword evidence="2" id="KW-0175">Coiled coil</keyword>
<feature type="domain" description="C2H2-type" evidence="3">
    <location>
        <begin position="72"/>
        <end position="100"/>
    </location>
</feature>
<evidence type="ECO:0000256" key="1">
    <source>
        <dbReference type="PROSITE-ProRule" id="PRU00042"/>
    </source>
</evidence>
<proteinExistence type="predicted"/>
<evidence type="ECO:0000256" key="2">
    <source>
        <dbReference type="SAM" id="Coils"/>
    </source>
</evidence>
<keyword evidence="1" id="KW-0479">Metal-binding</keyword>
<dbReference type="SUPFAM" id="SSF57667">
    <property type="entry name" value="beta-beta-alpha zinc fingers"/>
    <property type="match status" value="1"/>
</dbReference>
<reference evidence="4" key="1">
    <citation type="journal article" date="2017" name="Science">
        <title>Giant viruses with an expanded complement of translation system components.</title>
        <authorList>
            <person name="Schulz F."/>
            <person name="Yutin N."/>
            <person name="Ivanova N.N."/>
            <person name="Ortega D.R."/>
            <person name="Lee T.K."/>
            <person name="Vierheilig J."/>
            <person name="Daims H."/>
            <person name="Horn M."/>
            <person name="Wagner M."/>
            <person name="Jensen G.J."/>
            <person name="Kyrpides N.C."/>
            <person name="Koonin E.V."/>
            <person name="Woyke T."/>
        </authorList>
    </citation>
    <scope>NUCLEOTIDE SEQUENCE</scope>
    <source>
        <strain evidence="4">CTV1</strain>
    </source>
</reference>
<dbReference type="PROSITE" id="PS50157">
    <property type="entry name" value="ZINC_FINGER_C2H2_2"/>
    <property type="match status" value="1"/>
</dbReference>
<dbReference type="GO" id="GO:0008270">
    <property type="term" value="F:zinc ion binding"/>
    <property type="evidence" value="ECO:0007669"/>
    <property type="project" value="UniProtKB-KW"/>
</dbReference>
<keyword evidence="1" id="KW-0862">Zinc</keyword>
<dbReference type="SMART" id="SM00355">
    <property type="entry name" value="ZnF_C2H2"/>
    <property type="match status" value="2"/>
</dbReference>
<organism evidence="4">
    <name type="scientific">Catovirus CTV1</name>
    <dbReference type="NCBI Taxonomy" id="1977631"/>
    <lineage>
        <taxon>Viruses</taxon>
        <taxon>Varidnaviria</taxon>
        <taxon>Bamfordvirae</taxon>
        <taxon>Nucleocytoviricota</taxon>
        <taxon>Megaviricetes</taxon>
        <taxon>Imitervirales</taxon>
        <taxon>Mimiviridae</taxon>
        <taxon>Klosneuvirinae</taxon>
        <taxon>Catovirus</taxon>
    </lineage>
</organism>
<name>A0A1V0SC34_9VIRU</name>
<feature type="coiled-coil region" evidence="2">
    <location>
        <begin position="141"/>
        <end position="186"/>
    </location>
</feature>
<evidence type="ECO:0000259" key="3">
    <source>
        <dbReference type="PROSITE" id="PS50157"/>
    </source>
</evidence>
<sequence length="392" mass="46113">MKYICKCCNYSTENKGNYYKHNKSVKHITNSNKPCNLNGIPTATPPYSHQKPPIISNKVIPQKVNQSDDSKYKCTYCSSTFSRNDSLSRHLRRCKERENKHNLLENEFEKYKIIKEKEIEFRNKEMDLHNKELDIIKKEENIKLRTELEKLRAELELMKQKEHIYENSIENIKSQYENHIDTLKNENRFQKHLIESAGGMIKKSMNTMSYLLLNYNEAPKLAPLSNYSIISKDTETLINDLIHYNKKGNFEKYIGDFIIKQYKKDNPDLQSLWSSDIERLNYFVRELINNKNSDLDNSIQNDSKNAKINWTVDKKGIKVKKFIIDPLLDYIKTIGAKYLQEKNALINHLDTNEATELLMNMQEIGIINSGILNKSLSENINKYIAPYFYLNK</sequence>
<dbReference type="InterPro" id="IPR013087">
    <property type="entry name" value="Znf_C2H2_type"/>
</dbReference>
<protein>
    <submittedName>
        <fullName evidence="4">C2H2-type zinc finger</fullName>
    </submittedName>
</protein>
<dbReference type="EMBL" id="KY684084">
    <property type="protein sequence ID" value="ARF09259.1"/>
    <property type="molecule type" value="Genomic_DNA"/>
</dbReference>
<evidence type="ECO:0000313" key="4">
    <source>
        <dbReference type="EMBL" id="ARF09259.1"/>
    </source>
</evidence>